<evidence type="ECO:0000313" key="3">
    <source>
        <dbReference type="Proteomes" id="UP000254150"/>
    </source>
</evidence>
<accession>A0A380P7V3</accession>
<organism evidence="2 3">
    <name type="scientific">Streptomyces griseus</name>
    <dbReference type="NCBI Taxonomy" id="1911"/>
    <lineage>
        <taxon>Bacteria</taxon>
        <taxon>Bacillati</taxon>
        <taxon>Actinomycetota</taxon>
        <taxon>Actinomycetes</taxon>
        <taxon>Kitasatosporales</taxon>
        <taxon>Streptomycetaceae</taxon>
        <taxon>Streptomyces</taxon>
    </lineage>
</organism>
<dbReference type="AlphaFoldDB" id="A0A380P7V3"/>
<dbReference type="EMBL" id="UHID01000007">
    <property type="protein sequence ID" value="SUP60602.1"/>
    <property type="molecule type" value="Genomic_DNA"/>
</dbReference>
<protein>
    <submittedName>
        <fullName evidence="2">Uncharacterized protein</fullName>
    </submittedName>
</protein>
<reference evidence="2 3" key="1">
    <citation type="submission" date="2018-06" db="EMBL/GenBank/DDBJ databases">
        <authorList>
            <consortium name="Pathogen Informatics"/>
            <person name="Doyle S."/>
        </authorList>
    </citation>
    <scope>NUCLEOTIDE SEQUENCE [LARGE SCALE GENOMIC DNA]</scope>
    <source>
        <strain evidence="2 3">NCTC7807</strain>
    </source>
</reference>
<sequence>MVSAASPSPRAASSRFCAPGQTLDASVSDRIRFCRRAGRSEAAAPGAVADSFGPAASGFSAGQR</sequence>
<dbReference type="Proteomes" id="UP000254150">
    <property type="component" value="Unassembled WGS sequence"/>
</dbReference>
<evidence type="ECO:0000313" key="2">
    <source>
        <dbReference type="EMBL" id="SUP60602.1"/>
    </source>
</evidence>
<gene>
    <name evidence="2" type="ORF">NCTC7807_04673</name>
</gene>
<feature type="region of interest" description="Disordered" evidence="1">
    <location>
        <begin position="40"/>
        <end position="64"/>
    </location>
</feature>
<proteinExistence type="predicted"/>
<name>A0A380P7V3_STRGR</name>
<evidence type="ECO:0000256" key="1">
    <source>
        <dbReference type="SAM" id="MobiDB-lite"/>
    </source>
</evidence>